<evidence type="ECO:0000313" key="2">
    <source>
        <dbReference type="EMBL" id="HIZ69671.1"/>
    </source>
</evidence>
<sequence>MIRPVTLADAAAITSIYNYYIEHTSISFETEPLTTEQMGKRIVAISSHYPYLVYEAEGKIAGYCYVHAWKERAAYSQTMETTIYLDPRHKRQGFGKQLMNRLISLCREAGYHALVACITASNQESREFHARLGFSEASHFKEVGYKLGEWHDVVDYELLLKP</sequence>
<name>A0A9D2FZR4_9BACT</name>
<reference evidence="2" key="1">
    <citation type="journal article" date="2021" name="PeerJ">
        <title>Extensive microbial diversity within the chicken gut microbiome revealed by metagenomics and culture.</title>
        <authorList>
            <person name="Gilroy R."/>
            <person name="Ravi A."/>
            <person name="Getino M."/>
            <person name="Pursley I."/>
            <person name="Horton D.L."/>
            <person name="Alikhan N.F."/>
            <person name="Baker D."/>
            <person name="Gharbi K."/>
            <person name="Hall N."/>
            <person name="Watson M."/>
            <person name="Adriaenssens E.M."/>
            <person name="Foster-Nyarko E."/>
            <person name="Jarju S."/>
            <person name="Secka A."/>
            <person name="Antonio M."/>
            <person name="Oren A."/>
            <person name="Chaudhuri R.R."/>
            <person name="La Ragione R."/>
            <person name="Hildebrand F."/>
            <person name="Pallen M.J."/>
        </authorList>
    </citation>
    <scope>NUCLEOTIDE SEQUENCE</scope>
    <source>
        <strain evidence="2">ChiHecec3B27-8219</strain>
    </source>
</reference>
<dbReference type="Proteomes" id="UP000824055">
    <property type="component" value="Unassembled WGS sequence"/>
</dbReference>
<dbReference type="Pfam" id="PF13420">
    <property type="entry name" value="Acetyltransf_4"/>
    <property type="match status" value="1"/>
</dbReference>
<dbReference type="PANTHER" id="PTHR43072">
    <property type="entry name" value="N-ACETYLTRANSFERASE"/>
    <property type="match status" value="1"/>
</dbReference>
<gene>
    <name evidence="2" type="ORF">H9966_07315</name>
</gene>
<dbReference type="CDD" id="cd04301">
    <property type="entry name" value="NAT_SF"/>
    <property type="match status" value="1"/>
</dbReference>
<protein>
    <submittedName>
        <fullName evidence="2">GNAT family N-acetyltransferase</fullName>
    </submittedName>
</protein>
<proteinExistence type="predicted"/>
<feature type="domain" description="N-acetyltransferase" evidence="1">
    <location>
        <begin position="1"/>
        <end position="161"/>
    </location>
</feature>
<dbReference type="SUPFAM" id="SSF55729">
    <property type="entry name" value="Acyl-CoA N-acyltransferases (Nat)"/>
    <property type="match status" value="1"/>
</dbReference>
<reference evidence="2" key="2">
    <citation type="submission" date="2021-04" db="EMBL/GenBank/DDBJ databases">
        <authorList>
            <person name="Gilroy R."/>
        </authorList>
    </citation>
    <scope>NUCLEOTIDE SEQUENCE</scope>
    <source>
        <strain evidence="2">ChiHecec3B27-8219</strain>
    </source>
</reference>
<dbReference type="AlphaFoldDB" id="A0A9D2FZR4"/>
<organism evidence="2 3">
    <name type="scientific">Candidatus Prevotella avicola</name>
    <dbReference type="NCBI Taxonomy" id="2838738"/>
    <lineage>
        <taxon>Bacteria</taxon>
        <taxon>Pseudomonadati</taxon>
        <taxon>Bacteroidota</taxon>
        <taxon>Bacteroidia</taxon>
        <taxon>Bacteroidales</taxon>
        <taxon>Prevotellaceae</taxon>
        <taxon>Prevotella</taxon>
    </lineage>
</organism>
<evidence type="ECO:0000259" key="1">
    <source>
        <dbReference type="PROSITE" id="PS51186"/>
    </source>
</evidence>
<dbReference type="EMBL" id="DXBE01000052">
    <property type="protein sequence ID" value="HIZ69671.1"/>
    <property type="molecule type" value="Genomic_DNA"/>
</dbReference>
<dbReference type="PANTHER" id="PTHR43072:SF8">
    <property type="entry name" value="ACYLTRANSFERASE FABY-RELATED"/>
    <property type="match status" value="1"/>
</dbReference>
<dbReference type="PROSITE" id="PS51186">
    <property type="entry name" value="GNAT"/>
    <property type="match status" value="1"/>
</dbReference>
<accession>A0A9D2FZR4</accession>
<dbReference type="Gene3D" id="3.40.630.30">
    <property type="match status" value="1"/>
</dbReference>
<evidence type="ECO:0000313" key="3">
    <source>
        <dbReference type="Proteomes" id="UP000824055"/>
    </source>
</evidence>
<dbReference type="InterPro" id="IPR016181">
    <property type="entry name" value="Acyl_CoA_acyltransferase"/>
</dbReference>
<dbReference type="InterPro" id="IPR000182">
    <property type="entry name" value="GNAT_dom"/>
</dbReference>
<comment type="caution">
    <text evidence="2">The sequence shown here is derived from an EMBL/GenBank/DDBJ whole genome shotgun (WGS) entry which is preliminary data.</text>
</comment>
<dbReference type="GO" id="GO:0016747">
    <property type="term" value="F:acyltransferase activity, transferring groups other than amino-acyl groups"/>
    <property type="evidence" value="ECO:0007669"/>
    <property type="project" value="InterPro"/>
</dbReference>